<reference evidence="2" key="1">
    <citation type="journal article" date="2020" name="Stud. Mycol.">
        <title>101 Dothideomycetes genomes: a test case for predicting lifestyles and emergence of pathogens.</title>
        <authorList>
            <person name="Haridas S."/>
            <person name="Albert R."/>
            <person name="Binder M."/>
            <person name="Bloem J."/>
            <person name="Labutti K."/>
            <person name="Salamov A."/>
            <person name="Andreopoulos B."/>
            <person name="Baker S."/>
            <person name="Barry K."/>
            <person name="Bills G."/>
            <person name="Bluhm B."/>
            <person name="Cannon C."/>
            <person name="Castanera R."/>
            <person name="Culley D."/>
            <person name="Daum C."/>
            <person name="Ezra D."/>
            <person name="Gonzalez J."/>
            <person name="Henrissat B."/>
            <person name="Kuo A."/>
            <person name="Liang C."/>
            <person name="Lipzen A."/>
            <person name="Lutzoni F."/>
            <person name="Magnuson J."/>
            <person name="Mondo S."/>
            <person name="Nolan M."/>
            <person name="Ohm R."/>
            <person name="Pangilinan J."/>
            <person name="Park H.-J."/>
            <person name="Ramirez L."/>
            <person name="Alfaro M."/>
            <person name="Sun H."/>
            <person name="Tritt A."/>
            <person name="Yoshinaga Y."/>
            <person name="Zwiers L.-H."/>
            <person name="Turgeon B."/>
            <person name="Goodwin S."/>
            <person name="Spatafora J."/>
            <person name="Crous P."/>
            <person name="Grigoriev I."/>
        </authorList>
    </citation>
    <scope>NUCLEOTIDE SEQUENCE</scope>
    <source>
        <strain evidence="2">CBS 122368</strain>
    </source>
</reference>
<name>A0A6A6J3W1_9PLEO</name>
<feature type="compositionally biased region" description="Polar residues" evidence="1">
    <location>
        <begin position="1"/>
        <end position="16"/>
    </location>
</feature>
<dbReference type="GeneID" id="54573413"/>
<gene>
    <name evidence="2" type="ORF">BU26DRAFT_15759</name>
</gene>
<evidence type="ECO:0000313" key="2">
    <source>
        <dbReference type="EMBL" id="KAF2256163.1"/>
    </source>
</evidence>
<dbReference type="Proteomes" id="UP000800094">
    <property type="component" value="Unassembled WGS sequence"/>
</dbReference>
<dbReference type="OrthoDB" id="3944762at2759"/>
<sequence>MNVVDLSSSLSEQNSDGTDKTTPDATASGKTILEIVPDGDIYVSVGDDVNGTLGDDMNGTVTYLVRAATLEAMSDLWAILVHDANLHGQSTYRGEQIIEDETVPTGAENDALSPATLSDRGSMPEIFLPLDYHETIAITLIAAHHRNWMLPSAIDVELLGELAVHCRTFGTEYLVTQVAEPWIERLASSALERGCHRWLHIAWVFQLDCIFEAQLDYWIWHSTGNAVQAGLFGPELAHHGKLGRDLQGKGSVEG</sequence>
<protein>
    <recommendedName>
        <fullName evidence="4">BTB domain-containing protein</fullName>
    </recommendedName>
</protein>
<evidence type="ECO:0008006" key="4">
    <source>
        <dbReference type="Google" id="ProtNLM"/>
    </source>
</evidence>
<proteinExistence type="predicted"/>
<keyword evidence="3" id="KW-1185">Reference proteome</keyword>
<feature type="region of interest" description="Disordered" evidence="1">
    <location>
        <begin position="1"/>
        <end position="29"/>
    </location>
</feature>
<organism evidence="2 3">
    <name type="scientific">Trematosphaeria pertusa</name>
    <dbReference type="NCBI Taxonomy" id="390896"/>
    <lineage>
        <taxon>Eukaryota</taxon>
        <taxon>Fungi</taxon>
        <taxon>Dikarya</taxon>
        <taxon>Ascomycota</taxon>
        <taxon>Pezizomycotina</taxon>
        <taxon>Dothideomycetes</taxon>
        <taxon>Pleosporomycetidae</taxon>
        <taxon>Pleosporales</taxon>
        <taxon>Massarineae</taxon>
        <taxon>Trematosphaeriaceae</taxon>
        <taxon>Trematosphaeria</taxon>
    </lineage>
</organism>
<dbReference type="AlphaFoldDB" id="A0A6A6J3W1"/>
<evidence type="ECO:0000256" key="1">
    <source>
        <dbReference type="SAM" id="MobiDB-lite"/>
    </source>
</evidence>
<accession>A0A6A6J3W1</accession>
<dbReference type="RefSeq" id="XP_033691167.1">
    <property type="nucleotide sequence ID" value="XM_033820083.1"/>
</dbReference>
<evidence type="ECO:0000313" key="3">
    <source>
        <dbReference type="Proteomes" id="UP000800094"/>
    </source>
</evidence>
<dbReference type="EMBL" id="ML987189">
    <property type="protein sequence ID" value="KAF2256163.1"/>
    <property type="molecule type" value="Genomic_DNA"/>
</dbReference>